<feature type="domain" description="Helicase C-terminal" evidence="11">
    <location>
        <begin position="305"/>
        <end position="374"/>
    </location>
</feature>
<comment type="subunit">
    <text evidence="1">Interacts (via N-terminus) with spn-A/Rad51.</text>
</comment>
<dbReference type="PANTHER" id="PTHR45629:SF7">
    <property type="entry name" value="DNA EXCISION REPAIR PROTEIN ERCC-6-RELATED"/>
    <property type="match status" value="1"/>
</dbReference>
<dbReference type="InterPro" id="IPR000330">
    <property type="entry name" value="SNF2_N"/>
</dbReference>
<evidence type="ECO:0000256" key="1">
    <source>
        <dbReference type="ARBA" id="ARBA00011467"/>
    </source>
</evidence>
<name>A0AAV2QYC4_MEGNR</name>
<comment type="function">
    <text evidence="7">Involved in mitotic DNA repair and meiotic recombination. Functions in the recombinational DNA repair pathway. Essential for interhomolog gene conversion (GC), but may have a less important role in intersister GC than spn-A/Rad51. In the presence of DNA, spn-A/Rad51 enhances the ATPase activity of okr/Rad54.</text>
</comment>
<reference evidence="12 13" key="1">
    <citation type="submission" date="2024-05" db="EMBL/GenBank/DDBJ databases">
        <authorList>
            <person name="Wallberg A."/>
        </authorList>
    </citation>
    <scope>NUCLEOTIDE SEQUENCE [LARGE SCALE GENOMIC DNA]</scope>
</reference>
<feature type="domain" description="SNF2 N-terminal" evidence="10">
    <location>
        <begin position="27"/>
        <end position="264"/>
    </location>
</feature>
<proteinExistence type="predicted"/>
<keyword evidence="13" id="KW-1185">Reference proteome</keyword>
<dbReference type="GO" id="GO:0000724">
    <property type="term" value="P:double-strand break repair via homologous recombination"/>
    <property type="evidence" value="ECO:0007669"/>
    <property type="project" value="TreeGrafter"/>
</dbReference>
<keyword evidence="5" id="KW-0378">Hydrolase</keyword>
<evidence type="ECO:0000259" key="10">
    <source>
        <dbReference type="Pfam" id="PF00176"/>
    </source>
</evidence>
<dbReference type="InterPro" id="IPR038718">
    <property type="entry name" value="SNF2-like_sf"/>
</dbReference>
<dbReference type="AlphaFoldDB" id="A0AAV2QYC4"/>
<dbReference type="GO" id="GO:0051301">
    <property type="term" value="P:cell division"/>
    <property type="evidence" value="ECO:0007669"/>
    <property type="project" value="UniProtKB-KW"/>
</dbReference>
<evidence type="ECO:0000256" key="2">
    <source>
        <dbReference type="ARBA" id="ARBA00015341"/>
    </source>
</evidence>
<dbReference type="Gene3D" id="3.40.50.10810">
    <property type="entry name" value="Tandem AAA-ATPase domain"/>
    <property type="match status" value="1"/>
</dbReference>
<dbReference type="Pfam" id="PF00176">
    <property type="entry name" value="SNF2-rel_dom"/>
    <property type="match status" value="1"/>
</dbReference>
<dbReference type="Pfam" id="PF00271">
    <property type="entry name" value="Helicase_C"/>
    <property type="match status" value="1"/>
</dbReference>
<evidence type="ECO:0000256" key="5">
    <source>
        <dbReference type="ARBA" id="ARBA00022801"/>
    </source>
</evidence>
<evidence type="ECO:0000256" key="4">
    <source>
        <dbReference type="ARBA" id="ARBA00022776"/>
    </source>
</evidence>
<dbReference type="EMBL" id="CAXKWB010012163">
    <property type="protein sequence ID" value="CAL4103557.1"/>
    <property type="molecule type" value="Genomic_DNA"/>
</dbReference>
<dbReference type="InterPro" id="IPR050496">
    <property type="entry name" value="SNF2_RAD54_helicase_repair"/>
</dbReference>
<accession>A0AAV2QYC4</accession>
<gene>
    <name evidence="12" type="ORF">MNOR_LOCUS17594</name>
</gene>
<dbReference type="GO" id="GO:0005524">
    <property type="term" value="F:ATP binding"/>
    <property type="evidence" value="ECO:0007669"/>
    <property type="project" value="InterPro"/>
</dbReference>
<sequence length="553" mass="61964">LLKQFKNIALVYSALSQGGKSAIQLDISIITTVTLMTNRGTEAVKWVHSEREEAFINDYKFRIKTVTRRSQICVAARAYQVSLKCYEFVSYTFDFELLCCCPGERRNSEVERRGCFSLLCERRTVLSGTPLQNDLQELFALIDFVNPGVLGTSSSFRRIYEDPIVAIQQPNASNAEKEIGDSRAAELNRINSLFTLRRTQDIINKYLPPKVENVIFCQPSEIQMSLYESLSRGRSVRQCLMSHEQGDHLSAITVLRKLCNHPGLLAAKDDDSHRNQVAQEAAALLPQDVTDVTKFSEEGSGKLAVVSCLLWALSENGNEKIVLVSNYTSTLDMLANLCERYNYGYLRLDGSTPASKRQNLVDKFNDKYSQECNFSVSVIIGCIVIGIGQCYTATYKIWDSLTNIPIFRLVSCWRATYRSVIYHYALLLAGTIDEKIYQRQVRKQGLSGAVVDARDSAKGPQFSTEELKDLFSLNCESACGTHDLLGCQCDLMGGTMIREQEENLAMQRDCQLGSSSGSGSHNGRHKSGSTTMDQLYNWQHYQAPFPEGALKVT</sequence>
<evidence type="ECO:0000256" key="6">
    <source>
        <dbReference type="ARBA" id="ARBA00023306"/>
    </source>
</evidence>
<dbReference type="InterPro" id="IPR027417">
    <property type="entry name" value="P-loop_NTPase"/>
</dbReference>
<dbReference type="InterPro" id="IPR049730">
    <property type="entry name" value="SNF2/RAD54-like_C"/>
</dbReference>
<evidence type="ECO:0000259" key="11">
    <source>
        <dbReference type="Pfam" id="PF00271"/>
    </source>
</evidence>
<dbReference type="PANTHER" id="PTHR45629">
    <property type="entry name" value="SNF2/RAD54 FAMILY MEMBER"/>
    <property type="match status" value="1"/>
</dbReference>
<dbReference type="SUPFAM" id="SSF52540">
    <property type="entry name" value="P-loop containing nucleoside triphosphate hydrolases"/>
    <property type="match status" value="3"/>
</dbReference>
<dbReference type="GO" id="GO:0016787">
    <property type="term" value="F:hydrolase activity"/>
    <property type="evidence" value="ECO:0007669"/>
    <property type="project" value="UniProtKB-KW"/>
</dbReference>
<keyword evidence="4" id="KW-0498">Mitosis</keyword>
<dbReference type="Gene3D" id="1.20.120.850">
    <property type="entry name" value="SWI2/SNF2 ATPases, N-terminal domain"/>
    <property type="match status" value="1"/>
</dbReference>
<feature type="non-terminal residue" evidence="12">
    <location>
        <position position="553"/>
    </location>
</feature>
<feature type="region of interest" description="Disordered" evidence="9">
    <location>
        <begin position="510"/>
        <end position="530"/>
    </location>
</feature>
<evidence type="ECO:0000256" key="8">
    <source>
        <dbReference type="ARBA" id="ARBA00029956"/>
    </source>
</evidence>
<keyword evidence="3" id="KW-0132">Cell division</keyword>
<organism evidence="12 13">
    <name type="scientific">Meganyctiphanes norvegica</name>
    <name type="common">Northern krill</name>
    <name type="synonym">Thysanopoda norvegica</name>
    <dbReference type="NCBI Taxonomy" id="48144"/>
    <lineage>
        <taxon>Eukaryota</taxon>
        <taxon>Metazoa</taxon>
        <taxon>Ecdysozoa</taxon>
        <taxon>Arthropoda</taxon>
        <taxon>Crustacea</taxon>
        <taxon>Multicrustacea</taxon>
        <taxon>Malacostraca</taxon>
        <taxon>Eumalacostraca</taxon>
        <taxon>Eucarida</taxon>
        <taxon>Euphausiacea</taxon>
        <taxon>Euphausiidae</taxon>
        <taxon>Meganyctiphanes</taxon>
    </lineage>
</organism>
<keyword evidence="6" id="KW-0131">Cell cycle</keyword>
<evidence type="ECO:0000313" key="12">
    <source>
        <dbReference type="EMBL" id="CAL4103557.1"/>
    </source>
</evidence>
<dbReference type="Gene3D" id="3.40.50.300">
    <property type="entry name" value="P-loop containing nucleotide triphosphate hydrolases"/>
    <property type="match status" value="1"/>
</dbReference>
<protein>
    <recommendedName>
        <fullName evidence="2">DNA repair and recombination protein RAD54-like</fullName>
    </recommendedName>
    <alternativeName>
        <fullName evidence="8">Protein okra</fullName>
    </alternativeName>
</protein>
<evidence type="ECO:0000256" key="7">
    <source>
        <dbReference type="ARBA" id="ARBA00024776"/>
    </source>
</evidence>
<comment type="caution">
    <text evidence="12">The sequence shown here is derived from an EMBL/GenBank/DDBJ whole genome shotgun (WGS) entry which is preliminary data.</text>
</comment>
<dbReference type="InterPro" id="IPR001650">
    <property type="entry name" value="Helicase_C-like"/>
</dbReference>
<dbReference type="GO" id="GO:0015616">
    <property type="term" value="F:DNA translocase activity"/>
    <property type="evidence" value="ECO:0007669"/>
    <property type="project" value="TreeGrafter"/>
</dbReference>
<dbReference type="CDD" id="cd18793">
    <property type="entry name" value="SF2_C_SNF"/>
    <property type="match status" value="1"/>
</dbReference>
<dbReference type="Proteomes" id="UP001497623">
    <property type="component" value="Unassembled WGS sequence"/>
</dbReference>
<evidence type="ECO:0000256" key="3">
    <source>
        <dbReference type="ARBA" id="ARBA00022618"/>
    </source>
</evidence>
<dbReference type="GO" id="GO:0007131">
    <property type="term" value="P:reciprocal meiotic recombination"/>
    <property type="evidence" value="ECO:0007669"/>
    <property type="project" value="TreeGrafter"/>
</dbReference>
<dbReference type="GO" id="GO:0005634">
    <property type="term" value="C:nucleus"/>
    <property type="evidence" value="ECO:0007669"/>
    <property type="project" value="TreeGrafter"/>
</dbReference>
<feature type="non-terminal residue" evidence="12">
    <location>
        <position position="1"/>
    </location>
</feature>
<evidence type="ECO:0000313" key="13">
    <source>
        <dbReference type="Proteomes" id="UP001497623"/>
    </source>
</evidence>
<evidence type="ECO:0000256" key="9">
    <source>
        <dbReference type="SAM" id="MobiDB-lite"/>
    </source>
</evidence>